<reference evidence="1 2" key="1">
    <citation type="submission" date="2017-09" db="EMBL/GenBank/DDBJ databases">
        <title>Depth-based differentiation of microbial function through sediment-hosted aquifers and enrichment of novel symbionts in the deep terrestrial subsurface.</title>
        <authorList>
            <person name="Probst A.J."/>
            <person name="Ladd B."/>
            <person name="Jarett J.K."/>
            <person name="Geller-Mcgrath D.E."/>
            <person name="Sieber C.M."/>
            <person name="Emerson J.B."/>
            <person name="Anantharaman K."/>
            <person name="Thomas B.C."/>
            <person name="Malmstrom R."/>
            <person name="Stieglmeier M."/>
            <person name="Klingl A."/>
            <person name="Woyke T."/>
            <person name="Ryan C.M."/>
            <person name="Banfield J.F."/>
        </authorList>
    </citation>
    <scope>NUCLEOTIDE SEQUENCE [LARGE SCALE GENOMIC DNA]</scope>
    <source>
        <strain evidence="1">CG23_combo_of_CG06-09_8_20_14_all_38_19</strain>
    </source>
</reference>
<gene>
    <name evidence="1" type="ORF">COX36_00120</name>
</gene>
<evidence type="ECO:0000313" key="1">
    <source>
        <dbReference type="EMBL" id="PIP24037.1"/>
    </source>
</evidence>
<proteinExistence type="predicted"/>
<dbReference type="EMBL" id="PCRP01000003">
    <property type="protein sequence ID" value="PIP24037.1"/>
    <property type="molecule type" value="Genomic_DNA"/>
</dbReference>
<sequence>MNEDLNIIQSINQGADISINSKPTLDIVGSFDTGENDWQSIPNSSVSNSDQIKFDNALYNNLDLISNNKLFERLKNYEQSFGFSSEGFYKKWVMGGLEPRQEFYDWASIYKNLLIHP</sequence>
<name>A0A2G9YXT9_9BACT</name>
<evidence type="ECO:0000313" key="2">
    <source>
        <dbReference type="Proteomes" id="UP000230273"/>
    </source>
</evidence>
<dbReference type="AlphaFoldDB" id="A0A2G9YXT9"/>
<organism evidence="1 2">
    <name type="scientific">Candidatus Nealsonbacteria bacterium CG23_combo_of_CG06-09_8_20_14_all_38_19</name>
    <dbReference type="NCBI Taxonomy" id="1974721"/>
    <lineage>
        <taxon>Bacteria</taxon>
        <taxon>Candidatus Nealsoniibacteriota</taxon>
    </lineage>
</organism>
<comment type="caution">
    <text evidence="1">The sequence shown here is derived from an EMBL/GenBank/DDBJ whole genome shotgun (WGS) entry which is preliminary data.</text>
</comment>
<dbReference type="Proteomes" id="UP000230273">
    <property type="component" value="Unassembled WGS sequence"/>
</dbReference>
<accession>A0A2G9YXT9</accession>
<protein>
    <submittedName>
        <fullName evidence="1">Uncharacterized protein</fullName>
    </submittedName>
</protein>